<feature type="domain" description="Plastocyanin-like" evidence="14">
    <location>
        <begin position="631"/>
        <end position="737"/>
    </location>
</feature>
<dbReference type="PANTHER" id="PTHR11709">
    <property type="entry name" value="MULTI-COPPER OXIDASE"/>
    <property type="match status" value="1"/>
</dbReference>
<organism evidence="15 16">
    <name type="scientific">Sinomonas flava</name>
    <dbReference type="NCBI Taxonomy" id="496857"/>
    <lineage>
        <taxon>Bacteria</taxon>
        <taxon>Bacillati</taxon>
        <taxon>Actinomycetota</taxon>
        <taxon>Actinomycetes</taxon>
        <taxon>Micrococcales</taxon>
        <taxon>Micrococcaceae</taxon>
        <taxon>Sinomonas</taxon>
    </lineage>
</organism>
<dbReference type="EC" id="1.7.2.1" evidence="5"/>
<evidence type="ECO:0000256" key="2">
    <source>
        <dbReference type="ARBA" id="ARBA00001973"/>
    </source>
</evidence>
<keyword evidence="7" id="KW-0479">Metal-binding</keyword>
<gene>
    <name evidence="15" type="ORF">GCM10009849_22240</name>
</gene>
<comment type="caution">
    <text evidence="15">The sequence shown here is derived from an EMBL/GenBank/DDBJ whole genome shotgun (WGS) entry which is preliminary data.</text>
</comment>
<evidence type="ECO:0000256" key="12">
    <source>
        <dbReference type="SAM" id="MobiDB-lite"/>
    </source>
</evidence>
<protein>
    <recommendedName>
        <fullName evidence="6">Copper-containing nitrite reductase</fullName>
        <ecNumber evidence="5">1.7.2.1</ecNumber>
    </recommendedName>
</protein>
<keyword evidence="16" id="KW-1185">Reference proteome</keyword>
<comment type="cofactor">
    <cofactor evidence="2">
        <name>Cu(2+)</name>
        <dbReference type="ChEBI" id="CHEBI:29036"/>
    </cofactor>
</comment>
<evidence type="ECO:0000259" key="14">
    <source>
        <dbReference type="Pfam" id="PF07732"/>
    </source>
</evidence>
<feature type="transmembrane region" description="Helical" evidence="13">
    <location>
        <begin position="198"/>
        <end position="219"/>
    </location>
</feature>
<evidence type="ECO:0000256" key="5">
    <source>
        <dbReference type="ARBA" id="ARBA00011882"/>
    </source>
</evidence>
<dbReference type="InterPro" id="IPR011707">
    <property type="entry name" value="Cu-oxidase-like_N"/>
</dbReference>
<feature type="transmembrane region" description="Helical" evidence="13">
    <location>
        <begin position="394"/>
        <end position="416"/>
    </location>
</feature>
<feature type="transmembrane region" description="Helical" evidence="13">
    <location>
        <begin position="256"/>
        <end position="276"/>
    </location>
</feature>
<feature type="transmembrane region" description="Helical" evidence="13">
    <location>
        <begin position="156"/>
        <end position="178"/>
    </location>
</feature>
<comment type="similarity">
    <text evidence="3">Belongs to the multicopper oxidase family.</text>
</comment>
<keyword evidence="10" id="KW-0186">Copper</keyword>
<dbReference type="Pfam" id="PF07732">
    <property type="entry name" value="Cu-oxidase_3"/>
    <property type="match status" value="1"/>
</dbReference>
<feature type="transmembrane region" description="Helical" evidence="13">
    <location>
        <begin position="100"/>
        <end position="119"/>
    </location>
</feature>
<feature type="transmembrane region" description="Helical" evidence="13">
    <location>
        <begin position="125"/>
        <end position="144"/>
    </location>
</feature>
<evidence type="ECO:0000256" key="7">
    <source>
        <dbReference type="ARBA" id="ARBA00022723"/>
    </source>
</evidence>
<feature type="transmembrane region" description="Helical" evidence="13">
    <location>
        <begin position="437"/>
        <end position="454"/>
    </location>
</feature>
<feature type="transmembrane region" description="Helical" evidence="13">
    <location>
        <begin position="330"/>
        <end position="358"/>
    </location>
</feature>
<dbReference type="PRINTS" id="PR00695">
    <property type="entry name" value="CUNO2RDTASE"/>
</dbReference>
<accession>A0ABN3BVA0</accession>
<dbReference type="Proteomes" id="UP001500432">
    <property type="component" value="Unassembled WGS sequence"/>
</dbReference>
<dbReference type="InterPro" id="IPR045087">
    <property type="entry name" value="Cu-oxidase_fam"/>
</dbReference>
<dbReference type="PANTHER" id="PTHR11709:SF394">
    <property type="entry name" value="FI03373P-RELATED"/>
    <property type="match status" value="1"/>
</dbReference>
<sequence>MTLSMNAAPDRRPERPGRPERRGTGRAAWHRWANAPTLGWLLAVALLAGAHRSVPDSGWLLTHLALLGAATNAILVYSWHFAEALLRLPVPSRRALAARLVLVNTGAAAAMAGVVLTLWPAAVTGAAAVGAAAAWHGAALLVRARKALPSRFASTIRYYLAATALLPFGAAAGALLALPGTDAAGDLHARLLLAHESINVLGWLGLSVLGTLVTLLPTMLRTRAEDSAEPVSRRALWILLAGVAATAIGALEGNRIAAAAGVFVYLAGTVVSLVPLARAVARKPPVAFAPLSAVAALVWLVAGLSRLAWVCATARDWDALHLALGGLTPVLAAGFAAQVLVGALSYLLPVVLGGGPALVRRRTETLDAGAWLRAVLANGALVLYLLPVPSTVRVAAAVVGLIALAAFVWLALRAVLARTAAPAARPGPSLRSRLGSGAVGLAVLVAAVVAGVAADPSALPVAAGGTPAAGTPAAGGGAVVPTGHTTTVDVQMSGMRFVPDAVTVPAGDRLVIRLTNRDDTAHDLVLATGQDSSRVYPGQSGELDAGVVTQPVDGWCSVVGHKQMGMVFRVNTTGDSASGSPQPGAGDMPGMQHAPAAPPSASAAQHTPYPADLPPVAAGTTHQVTLTVRDTLTEVAPGVEQALWTYNGTAPGPVLHGRVGDRFVVTLVNDASAGHSIDFHAGALAPDGPMRTIDPGQQLTYTFTATQPGIWMYHCSTMPMSLHIANGMFGAVVIDPPDAPPVDREFVLVQSEQYRGAGGAIADSAKITAGTPDAVVFNGYPNQYDAAPLAVHAGERVRVWVLDAGPDRATSFHVVGAQFSAVWAEGAYRLAPGAGSAPTGASQAVDLAPAQGGFVDLTFPEAGHYPFVSHYMVDADRGAHGVFAVAAPK</sequence>
<feature type="transmembrane region" description="Helical" evidence="13">
    <location>
        <begin position="288"/>
        <end position="310"/>
    </location>
</feature>
<evidence type="ECO:0000256" key="10">
    <source>
        <dbReference type="ARBA" id="ARBA00023008"/>
    </source>
</evidence>
<dbReference type="InterPro" id="IPR008972">
    <property type="entry name" value="Cupredoxin"/>
</dbReference>
<dbReference type="InterPro" id="IPR001287">
    <property type="entry name" value="NO2-reductase_Cu"/>
</dbReference>
<keyword evidence="13" id="KW-1133">Transmembrane helix</keyword>
<evidence type="ECO:0000256" key="6">
    <source>
        <dbReference type="ARBA" id="ARBA00017290"/>
    </source>
</evidence>
<dbReference type="RefSeq" id="WP_344299763.1">
    <property type="nucleotide sequence ID" value="NZ_BAAAQW010000005.1"/>
</dbReference>
<dbReference type="SUPFAM" id="SSF49503">
    <property type="entry name" value="Cupredoxins"/>
    <property type="match status" value="3"/>
</dbReference>
<comment type="subunit">
    <text evidence="4">Homotrimer.</text>
</comment>
<dbReference type="CDD" id="cd04208">
    <property type="entry name" value="CuRO_2_CuNIR"/>
    <property type="match status" value="1"/>
</dbReference>
<reference evidence="15 16" key="1">
    <citation type="journal article" date="2019" name="Int. J. Syst. Evol. Microbiol.">
        <title>The Global Catalogue of Microorganisms (GCM) 10K type strain sequencing project: providing services to taxonomists for standard genome sequencing and annotation.</title>
        <authorList>
            <consortium name="The Broad Institute Genomics Platform"/>
            <consortium name="The Broad Institute Genome Sequencing Center for Infectious Disease"/>
            <person name="Wu L."/>
            <person name="Ma J."/>
        </authorList>
    </citation>
    <scope>NUCLEOTIDE SEQUENCE [LARGE SCALE GENOMIC DNA]</scope>
    <source>
        <strain evidence="15 16">JCM 16034</strain>
    </source>
</reference>
<evidence type="ECO:0000256" key="3">
    <source>
        <dbReference type="ARBA" id="ARBA00010609"/>
    </source>
</evidence>
<feature type="transmembrane region" description="Helical" evidence="13">
    <location>
        <begin position="231"/>
        <end position="250"/>
    </location>
</feature>
<evidence type="ECO:0000256" key="11">
    <source>
        <dbReference type="ARBA" id="ARBA00049340"/>
    </source>
</evidence>
<keyword evidence="8" id="KW-0677">Repeat</keyword>
<keyword evidence="13" id="KW-0472">Membrane</keyword>
<evidence type="ECO:0000256" key="1">
    <source>
        <dbReference type="ARBA" id="ARBA00001960"/>
    </source>
</evidence>
<feature type="compositionally biased region" description="Basic and acidic residues" evidence="12">
    <location>
        <begin position="9"/>
        <end position="23"/>
    </location>
</feature>
<dbReference type="CDD" id="cd11020">
    <property type="entry name" value="CuRO_1_CuNIR"/>
    <property type="match status" value="1"/>
</dbReference>
<keyword evidence="13" id="KW-0812">Transmembrane</keyword>
<evidence type="ECO:0000256" key="4">
    <source>
        <dbReference type="ARBA" id="ARBA00011233"/>
    </source>
</evidence>
<keyword evidence="9" id="KW-0560">Oxidoreductase</keyword>
<evidence type="ECO:0000313" key="16">
    <source>
        <dbReference type="Proteomes" id="UP001500432"/>
    </source>
</evidence>
<feature type="region of interest" description="Disordered" evidence="12">
    <location>
        <begin position="1"/>
        <end position="26"/>
    </location>
</feature>
<evidence type="ECO:0000256" key="8">
    <source>
        <dbReference type="ARBA" id="ARBA00022737"/>
    </source>
</evidence>
<dbReference type="Gene3D" id="2.60.40.420">
    <property type="entry name" value="Cupredoxins - blue copper proteins"/>
    <property type="match status" value="3"/>
</dbReference>
<comment type="catalytic activity">
    <reaction evidence="11">
        <text>nitric oxide + Fe(III)-[cytochrome c] + H2O = Fe(II)-[cytochrome c] + nitrite + 2 H(+)</text>
        <dbReference type="Rhea" id="RHEA:15233"/>
        <dbReference type="Rhea" id="RHEA-COMP:10350"/>
        <dbReference type="Rhea" id="RHEA-COMP:14399"/>
        <dbReference type="ChEBI" id="CHEBI:15377"/>
        <dbReference type="ChEBI" id="CHEBI:15378"/>
        <dbReference type="ChEBI" id="CHEBI:16301"/>
        <dbReference type="ChEBI" id="CHEBI:16480"/>
        <dbReference type="ChEBI" id="CHEBI:29033"/>
        <dbReference type="ChEBI" id="CHEBI:29034"/>
        <dbReference type="EC" id="1.7.2.1"/>
    </reaction>
</comment>
<comment type="cofactor">
    <cofactor evidence="1">
        <name>Cu(+)</name>
        <dbReference type="ChEBI" id="CHEBI:49552"/>
    </cofactor>
</comment>
<evidence type="ECO:0000313" key="15">
    <source>
        <dbReference type="EMBL" id="GAA2200693.1"/>
    </source>
</evidence>
<proteinExistence type="inferred from homology"/>
<feature type="region of interest" description="Disordered" evidence="12">
    <location>
        <begin position="571"/>
        <end position="612"/>
    </location>
</feature>
<feature type="transmembrane region" description="Helical" evidence="13">
    <location>
        <begin position="60"/>
        <end position="79"/>
    </location>
</feature>
<feature type="transmembrane region" description="Helical" evidence="13">
    <location>
        <begin position="370"/>
        <end position="388"/>
    </location>
</feature>
<feature type="compositionally biased region" description="Polar residues" evidence="12">
    <location>
        <begin position="571"/>
        <end position="581"/>
    </location>
</feature>
<evidence type="ECO:0000256" key="13">
    <source>
        <dbReference type="SAM" id="Phobius"/>
    </source>
</evidence>
<name>A0ABN3BVA0_9MICC</name>
<dbReference type="EMBL" id="BAAAQW010000005">
    <property type="protein sequence ID" value="GAA2200693.1"/>
    <property type="molecule type" value="Genomic_DNA"/>
</dbReference>
<evidence type="ECO:0000256" key="9">
    <source>
        <dbReference type="ARBA" id="ARBA00023002"/>
    </source>
</evidence>